<dbReference type="GO" id="GO:0003796">
    <property type="term" value="F:lysozyme activity"/>
    <property type="evidence" value="ECO:0007669"/>
    <property type="project" value="UniProtKB-EC"/>
</dbReference>
<dbReference type="KEGG" id="emc:129346517"/>
<evidence type="ECO:0000313" key="9">
    <source>
        <dbReference type="RefSeq" id="XP_054859836.1"/>
    </source>
</evidence>
<dbReference type="GO" id="GO:0031640">
    <property type="term" value="P:killing of cells of another organism"/>
    <property type="evidence" value="ECO:0007669"/>
    <property type="project" value="UniProtKB-KW"/>
</dbReference>
<dbReference type="FunFam" id="1.10.530.10:FF:000001">
    <property type="entry name" value="Lysozyme C"/>
    <property type="match status" value="1"/>
</dbReference>
<proteinExistence type="inferred from homology"/>
<comment type="similarity">
    <text evidence="1 5">Belongs to the glycosyl hydrolase 22 family.</text>
</comment>
<dbReference type="InterPro" id="IPR023346">
    <property type="entry name" value="Lysozyme-like_dom_sf"/>
</dbReference>
<dbReference type="Pfam" id="PF00062">
    <property type="entry name" value="Lys"/>
    <property type="match status" value="1"/>
</dbReference>
<evidence type="ECO:0000256" key="1">
    <source>
        <dbReference type="ARBA" id="ARBA00010859"/>
    </source>
</evidence>
<keyword evidence="4" id="KW-1015">Disulfide bond</keyword>
<evidence type="ECO:0000256" key="4">
    <source>
        <dbReference type="ARBA" id="ARBA00023157"/>
    </source>
</evidence>
<reference evidence="9" key="1">
    <citation type="submission" date="2025-08" db="UniProtKB">
        <authorList>
            <consortium name="RefSeq"/>
        </authorList>
    </citation>
    <scope>IDENTIFICATION</scope>
    <source>
        <tissue evidence="9">Blood</tissue>
    </source>
</reference>
<dbReference type="GO" id="GO:0042742">
    <property type="term" value="P:defense response to bacterium"/>
    <property type="evidence" value="ECO:0007669"/>
    <property type="project" value="UniProtKB-KW"/>
</dbReference>
<dbReference type="PROSITE" id="PS00128">
    <property type="entry name" value="GLYCOSYL_HYDROL_F22_1"/>
    <property type="match status" value="1"/>
</dbReference>
<dbReference type="SUPFAM" id="SSF53955">
    <property type="entry name" value="Lysozyme-like"/>
    <property type="match status" value="1"/>
</dbReference>
<evidence type="ECO:0000256" key="2">
    <source>
        <dbReference type="ARBA" id="ARBA00012732"/>
    </source>
</evidence>
<dbReference type="RefSeq" id="XP_054859836.1">
    <property type="nucleotide sequence ID" value="XM_055003861.1"/>
</dbReference>
<dbReference type="CDD" id="cd16897">
    <property type="entry name" value="LYZ_C"/>
    <property type="match status" value="1"/>
</dbReference>
<evidence type="ECO:0000313" key="8">
    <source>
        <dbReference type="Proteomes" id="UP001190640"/>
    </source>
</evidence>
<feature type="chain" id="PRO_5041668397" description="lysozyme" evidence="6">
    <location>
        <begin position="23"/>
        <end position="157"/>
    </location>
</feature>
<dbReference type="InterPro" id="IPR001916">
    <property type="entry name" value="Glyco_hydro_22"/>
</dbReference>
<dbReference type="InterPro" id="IPR000974">
    <property type="entry name" value="Glyco_hydro_22_lys"/>
</dbReference>
<dbReference type="GeneID" id="129346517"/>
<keyword evidence="3" id="KW-0929">Antimicrobial</keyword>
<evidence type="ECO:0000256" key="5">
    <source>
        <dbReference type="RuleBase" id="RU004440"/>
    </source>
</evidence>
<evidence type="ECO:0000256" key="6">
    <source>
        <dbReference type="SAM" id="SignalP"/>
    </source>
</evidence>
<dbReference type="Proteomes" id="UP001190640">
    <property type="component" value="Chromosome 19"/>
</dbReference>
<dbReference type="EC" id="3.2.1.17" evidence="2"/>
<keyword evidence="8" id="KW-1185">Reference proteome</keyword>
<dbReference type="PRINTS" id="PR00137">
    <property type="entry name" value="LYSOZYME"/>
</dbReference>
<keyword evidence="3" id="KW-0081">Bacteriolytic enzyme</keyword>
<dbReference type="InterPro" id="IPR019799">
    <property type="entry name" value="Glyco_hydro_22_CS"/>
</dbReference>
<feature type="domain" description="Glycosyl hydrolases family 22 (GH22)" evidence="7">
    <location>
        <begin position="97"/>
        <end position="115"/>
    </location>
</feature>
<dbReference type="PROSITE" id="PS51348">
    <property type="entry name" value="GLYCOSYL_HYDROL_F22_2"/>
    <property type="match status" value="1"/>
</dbReference>
<organism evidence="8 9">
    <name type="scientific">Eublepharis macularius</name>
    <name type="common">Leopard gecko</name>
    <name type="synonym">Cyrtodactylus macularius</name>
    <dbReference type="NCBI Taxonomy" id="481883"/>
    <lineage>
        <taxon>Eukaryota</taxon>
        <taxon>Metazoa</taxon>
        <taxon>Chordata</taxon>
        <taxon>Craniata</taxon>
        <taxon>Vertebrata</taxon>
        <taxon>Euteleostomi</taxon>
        <taxon>Lepidosauria</taxon>
        <taxon>Squamata</taxon>
        <taxon>Bifurcata</taxon>
        <taxon>Gekkota</taxon>
        <taxon>Eublepharidae</taxon>
        <taxon>Eublepharinae</taxon>
        <taxon>Eublepharis</taxon>
    </lineage>
</organism>
<feature type="signal peptide" evidence="6">
    <location>
        <begin position="1"/>
        <end position="22"/>
    </location>
</feature>
<gene>
    <name evidence="9" type="primary">LOC129346517</name>
</gene>
<dbReference type="PRINTS" id="PR00135">
    <property type="entry name" value="LYZLACT"/>
</dbReference>
<dbReference type="PANTHER" id="PTHR11407:SF63">
    <property type="entry name" value="LYSOZYME C"/>
    <property type="match status" value="1"/>
</dbReference>
<dbReference type="SMART" id="SM00263">
    <property type="entry name" value="LYZ1"/>
    <property type="match status" value="1"/>
</dbReference>
<evidence type="ECO:0000259" key="7">
    <source>
        <dbReference type="PROSITE" id="PS00128"/>
    </source>
</evidence>
<dbReference type="Gene3D" id="1.10.530.10">
    <property type="match status" value="1"/>
</dbReference>
<dbReference type="AlphaFoldDB" id="A0AA97KPS8"/>
<protein>
    <recommendedName>
        <fullName evidence="2">lysozyme</fullName>
        <ecNumber evidence="2">3.2.1.17</ecNumber>
    </recommendedName>
</protein>
<evidence type="ECO:0000256" key="3">
    <source>
        <dbReference type="ARBA" id="ARBA00022638"/>
    </source>
</evidence>
<keyword evidence="6" id="KW-0732">Signal</keyword>
<accession>A0AA97KPS8</accession>
<sequence>MKILLFLGLFLLMVLAMPGAEGKVFERCELARVLQWHGFNGFVGRKVADWVCLVKHESNYKTDAIHDNGSNRDYGIFQINSKYWCEDGKTPESKNGCQIPCSKLLDDDIEDDICCARKIALDANGLTRWPGWVKYCQGDVDSYVKGCKLRDLENIGG</sequence>
<name>A0AA97KPS8_EUBMA</name>
<dbReference type="PANTHER" id="PTHR11407">
    <property type="entry name" value="LYSOZYME C"/>
    <property type="match status" value="1"/>
</dbReference>